<protein>
    <submittedName>
        <fullName evidence="1">Uncharacterized protein</fullName>
    </submittedName>
</protein>
<reference evidence="1" key="2">
    <citation type="submission" date="2020-09" db="EMBL/GenBank/DDBJ databases">
        <authorList>
            <person name="Sun Q."/>
            <person name="Ohkuma M."/>
        </authorList>
    </citation>
    <scope>NUCLEOTIDE SEQUENCE</scope>
    <source>
        <strain evidence="1">JCM 4790</strain>
    </source>
</reference>
<dbReference type="EMBL" id="BMVU01000018">
    <property type="protein sequence ID" value="GGX80779.1"/>
    <property type="molecule type" value="Genomic_DNA"/>
</dbReference>
<keyword evidence="2" id="KW-1185">Reference proteome</keyword>
<reference evidence="1" key="1">
    <citation type="journal article" date="2014" name="Int. J. Syst. Evol. Microbiol.">
        <title>Complete genome sequence of Corynebacterium casei LMG S-19264T (=DSM 44701T), isolated from a smear-ripened cheese.</title>
        <authorList>
            <consortium name="US DOE Joint Genome Institute (JGI-PGF)"/>
            <person name="Walter F."/>
            <person name="Albersmeier A."/>
            <person name="Kalinowski J."/>
            <person name="Ruckert C."/>
        </authorList>
    </citation>
    <scope>NUCLEOTIDE SEQUENCE</scope>
    <source>
        <strain evidence="1">JCM 4790</strain>
    </source>
</reference>
<accession>A0A918NMC7</accession>
<dbReference type="Proteomes" id="UP000619244">
    <property type="component" value="Unassembled WGS sequence"/>
</dbReference>
<dbReference type="RefSeq" id="WP_190191530.1">
    <property type="nucleotide sequence ID" value="NZ_BMVU01000018.1"/>
</dbReference>
<dbReference type="AlphaFoldDB" id="A0A918NMC7"/>
<name>A0A918NMC7_9ACTN</name>
<gene>
    <name evidence="1" type="ORF">GCM10010358_38760</name>
</gene>
<comment type="caution">
    <text evidence="1">The sequence shown here is derived from an EMBL/GenBank/DDBJ whole genome shotgun (WGS) entry which is preliminary data.</text>
</comment>
<organism evidence="1 2">
    <name type="scientific">Streptomyces minutiscleroticus</name>
    <dbReference type="NCBI Taxonomy" id="68238"/>
    <lineage>
        <taxon>Bacteria</taxon>
        <taxon>Bacillati</taxon>
        <taxon>Actinomycetota</taxon>
        <taxon>Actinomycetes</taxon>
        <taxon>Kitasatosporales</taxon>
        <taxon>Streptomycetaceae</taxon>
        <taxon>Streptomyces</taxon>
    </lineage>
</organism>
<sequence length="127" mass="14361">MALNGRVYDGFTGRGGQSIAYYPTTTYLLGFDQARGGSLLHGFNEWLTVRKGKHSSASWVAEVPKEAVPDFSFQSWLQLNRLTPEQNERAMECLYSLLTGFLRVRDNEQIMAEVYLKYQSLSLNAAD</sequence>
<evidence type="ECO:0000313" key="1">
    <source>
        <dbReference type="EMBL" id="GGX80779.1"/>
    </source>
</evidence>
<evidence type="ECO:0000313" key="2">
    <source>
        <dbReference type="Proteomes" id="UP000619244"/>
    </source>
</evidence>
<proteinExistence type="predicted"/>